<protein>
    <submittedName>
        <fullName evidence="2">Uncharacterized protein</fullName>
    </submittedName>
</protein>
<feature type="compositionally biased region" description="Polar residues" evidence="1">
    <location>
        <begin position="363"/>
        <end position="372"/>
    </location>
</feature>
<keyword evidence="3" id="KW-1185">Reference proteome</keyword>
<evidence type="ECO:0000313" key="3">
    <source>
        <dbReference type="Proteomes" id="UP000327013"/>
    </source>
</evidence>
<sequence length="437" mass="47876">MKLSLKFQDDPHDPYHLRNENPILKAKIPVTVFNQPFISSTTATAGSSPSDLSFSLSTSFSSGPSLKLSYSPTPTPTASTPFSLSLKSGLGLFGSPHNSPLVFSAHFSLSPTNTPIPTFSLHFKPQFGHFSLKRSTFSDPGSNQNSGPFSNGGDKVNYGSFSSGGDKVNLDCGSHTNGEFGNGFALDGSSVWQELKLEACSSKDGVTNPDFRENCGIHSNGGIGFVPERQLAWKNSGKDGFLSGVAVMARTVLPVNKRVMVNLRWGVNFPSDLGKRMPYLTVSKIGIQRVQQVKELEKMKNSGESNAGDLELLKGMWFWMRRDLEVLEKENKEMNQSLEEMRTRISAKKFRGDSDGVRKKVSPPTTESSSAFEQWRSKKSGGEENGRRESKKSLNQVSDMESELQRALKADVESELQRALKADVESELQRAIKAASS</sequence>
<evidence type="ECO:0000313" key="2">
    <source>
        <dbReference type="EMBL" id="KAE8055569.1"/>
    </source>
</evidence>
<dbReference type="EMBL" id="CM017325">
    <property type="protein sequence ID" value="KAE8055569.1"/>
    <property type="molecule type" value="Genomic_DNA"/>
</dbReference>
<dbReference type="OrthoDB" id="693868at2759"/>
<gene>
    <name evidence="2" type="ORF">FH972_012399</name>
</gene>
<dbReference type="PANTHER" id="PTHR34285:SF6">
    <property type="entry name" value="TRANSMEMBRANE PROTEIN"/>
    <property type="match status" value="1"/>
</dbReference>
<feature type="compositionally biased region" description="Basic and acidic residues" evidence="1">
    <location>
        <begin position="403"/>
        <end position="412"/>
    </location>
</feature>
<organism evidence="2 3">
    <name type="scientific">Carpinus fangiana</name>
    <dbReference type="NCBI Taxonomy" id="176857"/>
    <lineage>
        <taxon>Eukaryota</taxon>
        <taxon>Viridiplantae</taxon>
        <taxon>Streptophyta</taxon>
        <taxon>Embryophyta</taxon>
        <taxon>Tracheophyta</taxon>
        <taxon>Spermatophyta</taxon>
        <taxon>Magnoliopsida</taxon>
        <taxon>eudicotyledons</taxon>
        <taxon>Gunneridae</taxon>
        <taxon>Pentapetalae</taxon>
        <taxon>rosids</taxon>
        <taxon>fabids</taxon>
        <taxon>Fagales</taxon>
        <taxon>Betulaceae</taxon>
        <taxon>Carpinus</taxon>
    </lineage>
</organism>
<proteinExistence type="predicted"/>
<dbReference type="AlphaFoldDB" id="A0A5N6R3N4"/>
<evidence type="ECO:0000256" key="1">
    <source>
        <dbReference type="SAM" id="MobiDB-lite"/>
    </source>
</evidence>
<accession>A0A5N6R3N4</accession>
<dbReference type="PANTHER" id="PTHR34285">
    <property type="entry name" value="OS08G0510800 PROTEIN"/>
    <property type="match status" value="1"/>
</dbReference>
<reference evidence="2 3" key="1">
    <citation type="submission" date="2019-06" db="EMBL/GenBank/DDBJ databases">
        <title>A chromosomal-level reference genome of Carpinus fangiana (Coryloideae, Betulaceae).</title>
        <authorList>
            <person name="Yang X."/>
            <person name="Wang Z."/>
            <person name="Zhang L."/>
            <person name="Hao G."/>
            <person name="Liu J."/>
            <person name="Yang Y."/>
        </authorList>
    </citation>
    <scope>NUCLEOTIDE SEQUENCE [LARGE SCALE GENOMIC DNA]</scope>
    <source>
        <strain evidence="2">Cfa_2016G</strain>
        <tissue evidence="2">Leaf</tissue>
    </source>
</reference>
<feature type="region of interest" description="Disordered" evidence="1">
    <location>
        <begin position="134"/>
        <end position="155"/>
    </location>
</feature>
<feature type="compositionally biased region" description="Polar residues" evidence="1">
    <location>
        <begin position="134"/>
        <end position="149"/>
    </location>
</feature>
<dbReference type="Proteomes" id="UP000327013">
    <property type="component" value="Chromosome 5"/>
</dbReference>
<name>A0A5N6R3N4_9ROSI</name>
<feature type="compositionally biased region" description="Basic and acidic residues" evidence="1">
    <location>
        <begin position="380"/>
        <end position="392"/>
    </location>
</feature>
<feature type="region of interest" description="Disordered" evidence="1">
    <location>
        <begin position="349"/>
        <end position="412"/>
    </location>
</feature>